<dbReference type="OMA" id="YFNTKFK"/>
<evidence type="ECO:0000259" key="6">
    <source>
        <dbReference type="PROSITE" id="PS50835"/>
    </source>
</evidence>
<dbReference type="CDD" id="cd05775">
    <property type="entry name" value="IgV_CD2_like_N"/>
    <property type="match status" value="1"/>
</dbReference>
<dbReference type="Pfam" id="PF07686">
    <property type="entry name" value="V-set"/>
    <property type="match status" value="1"/>
</dbReference>
<evidence type="ECO:0000313" key="9">
    <source>
        <dbReference type="Proteomes" id="UP000429181"/>
    </source>
</evidence>
<keyword evidence="8" id="KW-1185">Reference proteome</keyword>
<dbReference type="Proteomes" id="UP000429181">
    <property type="component" value="Chromosome 3"/>
</dbReference>
<feature type="domain" description="Ig-like" evidence="6">
    <location>
        <begin position="131"/>
        <end position="208"/>
    </location>
</feature>
<keyword evidence="3" id="KW-0472">Membrane</keyword>
<dbReference type="CTD" id="962"/>
<dbReference type="SMART" id="SM00409">
    <property type="entry name" value="IG"/>
    <property type="match status" value="2"/>
</dbReference>
<keyword evidence="2 5" id="KW-0732">Signal</keyword>
<feature type="chain" id="PRO_5044611279" evidence="5">
    <location>
        <begin position="24"/>
        <end position="239"/>
    </location>
</feature>
<dbReference type="InterPro" id="IPR007110">
    <property type="entry name" value="Ig-like_dom"/>
</dbReference>
<dbReference type="AlphaFoldDB" id="A0A4W2F1K5"/>
<dbReference type="Proteomes" id="UP000314981">
    <property type="component" value="Chromosome 3"/>
</dbReference>
<comment type="subcellular location">
    <subcellularLocation>
        <location evidence="1">Membrane</location>
    </subcellularLocation>
</comment>
<evidence type="ECO:0000256" key="2">
    <source>
        <dbReference type="ARBA" id="ARBA00022729"/>
    </source>
</evidence>
<gene>
    <name evidence="7" type="primary">CD48</name>
</gene>
<reference evidence="7" key="2">
    <citation type="submission" date="2025-05" db="UniProtKB">
        <authorList>
            <consortium name="Ensembl"/>
        </authorList>
    </citation>
    <scope>IDENTIFICATION</scope>
</reference>
<evidence type="ECO:0000256" key="5">
    <source>
        <dbReference type="SAM" id="SignalP"/>
    </source>
</evidence>
<dbReference type="RefSeq" id="XP_027384231.1">
    <property type="nucleotide sequence ID" value="XM_027528430.1"/>
</dbReference>
<dbReference type="GO" id="GO:0048018">
    <property type="term" value="F:receptor ligand activity"/>
    <property type="evidence" value="ECO:0007669"/>
    <property type="project" value="Ensembl"/>
</dbReference>
<dbReference type="GeneTree" id="ENSGT01030000234540"/>
<dbReference type="InterPro" id="IPR036179">
    <property type="entry name" value="Ig-like_dom_sf"/>
</dbReference>
<dbReference type="Ensembl" id="ENSBIXT00005047024.1">
    <property type="protein sequence ID" value="ENSBIXP00005014167.1"/>
    <property type="gene ID" value="ENSBIXG00005018181.1"/>
</dbReference>
<dbReference type="PANTHER" id="PTHR12080">
    <property type="entry name" value="SIGNALING LYMPHOCYTIC ACTIVATION MOLECULE"/>
    <property type="match status" value="1"/>
</dbReference>
<evidence type="ECO:0000313" key="7">
    <source>
        <dbReference type="Ensembl" id="ENSBIXP00000042912.1"/>
    </source>
</evidence>
<dbReference type="SUPFAM" id="SSF48726">
    <property type="entry name" value="Immunoglobulin"/>
    <property type="match status" value="2"/>
</dbReference>
<dbReference type="STRING" id="30522.A0A4W2F1K5"/>
<keyword evidence="4" id="KW-0325">Glycoprotein</keyword>
<dbReference type="PANTHER" id="PTHR12080:SF134">
    <property type="entry name" value="CD48 ANTIGEN"/>
    <property type="match status" value="1"/>
</dbReference>
<evidence type="ECO:0000256" key="4">
    <source>
        <dbReference type="ARBA" id="ARBA00023180"/>
    </source>
</evidence>
<dbReference type="GO" id="GO:0045121">
    <property type="term" value="C:membrane raft"/>
    <property type="evidence" value="ECO:0007669"/>
    <property type="project" value="Ensembl"/>
</dbReference>
<dbReference type="Gene3D" id="2.60.40.10">
    <property type="entry name" value="Immunoglobulins"/>
    <property type="match status" value="2"/>
</dbReference>
<name>A0A4W2F1K5_BOBOX</name>
<evidence type="ECO:0000313" key="8">
    <source>
        <dbReference type="Proteomes" id="UP000314981"/>
    </source>
</evidence>
<proteinExistence type="predicted"/>
<dbReference type="GeneID" id="113884177"/>
<accession>A0A4W2F1K5</accession>
<dbReference type="InterPro" id="IPR015631">
    <property type="entry name" value="CD2/SLAM_rcpt"/>
</dbReference>
<dbReference type="InterPro" id="IPR013783">
    <property type="entry name" value="Ig-like_fold"/>
</dbReference>
<evidence type="ECO:0000256" key="1">
    <source>
        <dbReference type="ARBA" id="ARBA00004370"/>
    </source>
</evidence>
<reference evidence="8 9" key="1">
    <citation type="submission" date="2018-11" db="EMBL/GenBank/DDBJ databases">
        <title>Haplotype-resolved cattle genomes.</title>
        <authorList>
            <person name="Low W.Y."/>
            <person name="Tearle R."/>
            <person name="Bickhart D.M."/>
            <person name="Rosen B.D."/>
            <person name="Koren S."/>
            <person name="Rhie A."/>
            <person name="Hiendleder S."/>
            <person name="Phillippy A.M."/>
            <person name="Smith T.P.L."/>
            <person name="Williams J.L."/>
        </authorList>
    </citation>
    <scope>NUCLEOTIDE SEQUENCE [LARGE SCALE GENOMIC DNA]</scope>
</reference>
<protein>
    <submittedName>
        <fullName evidence="7">CD48 molecule</fullName>
    </submittedName>
</protein>
<sequence length="239" mass="27557">MCSRRREWSLSLEILLLPHLFLAISIQGHSKYAIPGDNVTLHISNLPKNHKSLTWFYTTDQKIVEWEFDEPMYFNTKFKNRATLHPQSGALLIRNIQKEDSSTYLLRVLKDNGDEKEWKISLMVLDPVQKPVITVKKLWEMNNCKLMLSCVIQDQSVNYTWYWESGSFPKQLQGSVLQVVHTPENYSKSYTCQVSNPVSSQNSTINFTSPCVQASSSEVARTATWLVIIVTTLLNLLWI</sequence>
<dbReference type="GO" id="GO:0030101">
    <property type="term" value="P:natural killer cell activation"/>
    <property type="evidence" value="ECO:0007669"/>
    <property type="project" value="Ensembl"/>
</dbReference>
<evidence type="ECO:0000256" key="3">
    <source>
        <dbReference type="ARBA" id="ARBA00023136"/>
    </source>
</evidence>
<dbReference type="InterPro" id="IPR003599">
    <property type="entry name" value="Ig_sub"/>
</dbReference>
<organism evidence="7 8">
    <name type="scientific">Bos indicus x Bos taurus</name>
    <name type="common">Hybrid cattle</name>
    <dbReference type="NCBI Taxonomy" id="30522"/>
    <lineage>
        <taxon>Eukaryota</taxon>
        <taxon>Metazoa</taxon>
        <taxon>Chordata</taxon>
        <taxon>Craniata</taxon>
        <taxon>Vertebrata</taxon>
        <taxon>Euteleostomi</taxon>
        <taxon>Mammalia</taxon>
        <taxon>Eutheria</taxon>
        <taxon>Laurasiatheria</taxon>
        <taxon>Artiodactyla</taxon>
        <taxon>Ruminantia</taxon>
        <taxon>Pecora</taxon>
        <taxon>Bovidae</taxon>
        <taxon>Bovinae</taxon>
        <taxon>Bos</taxon>
    </lineage>
</organism>
<feature type="signal peptide" evidence="5">
    <location>
        <begin position="1"/>
        <end position="23"/>
    </location>
</feature>
<dbReference type="PROSITE" id="PS50835">
    <property type="entry name" value="IG_LIKE"/>
    <property type="match status" value="1"/>
</dbReference>
<dbReference type="Ensembl" id="ENSBIXT00000041139.1">
    <property type="protein sequence ID" value="ENSBIXP00000042912.1"/>
    <property type="gene ID" value="ENSBIXG00000026935.1"/>
</dbReference>
<dbReference type="InterPro" id="IPR013106">
    <property type="entry name" value="Ig_V-set"/>
</dbReference>